<gene>
    <name evidence="4" type="ORF">BZG73_12220</name>
</gene>
<sequence length="1803" mass="187832">MKPEIVISDGDANTADITVDANDISVDGDGNVTVTGQDVSSLADGELTVTMTVTDEAGNQGSVDDTATLDTYADAGTVSVNDITNDDVINAQEAGETITVTGSASGGDIAANDPVTMTINGTEYTTTVDENGQWSVDVAGSDLAADTEFEVVVSSSDDAGNTVDSTATSTHTVDTTVPNPPVITNITDDSAGSDYSDVTMHGTGEPGETISIYFEGETGTPLAQATVQADGSWTVDLESIASIGINENVRLEAVQSDDAGNQSELSEAVHYWHGNWANANTETGDDYVLTGGDNDTVNIITDDANDQLVIDGGAGNDKAVFNASVDNLSFSKDSNGYVIVENSDTGDRVELRDFESINIDGDDKNIDELFTPTVDIVEDADDDGVISSAELDGQVDVNVELPAGAVAGDTIRVSDGTITNEIVLVEGDIDNGSVSTSFDAPAEGETLTVTAELEDQFGNTSEPGSDSAVIDTQAGDDNTAPTVTITEDANNDGVISSDELDGQVDVEVGLPAGAVAGDTIRVSDGTTIKEIVLVEGDIDNGSVSTSFDAPAEGETFTVTAELEDQYGNTSEPGSDSARINATPDSDDIPVSTDEDSVLTGNLLQDGNATDSDGDSLTVTSFTITGQTETHAAGESVAIADVGEITIGENGDYTFTPAEHWSGDVPDITYVVQDEYGDTTEATLDISVTPVADAPELSLGTLELDFVSTSLNASIWNSVDVGSPNGAGQGVDAETLINAVNGAGDPDSESTTNGASVDSSSGLDASQAMVTSGLIYLEAGKSYSFGGYADDSAAIVIGGEVVAEGRFGSHGTSPGGASGRGQFSGEFTPSESGYYSLDVYTHNQNGPGGFDIEVAVDDGAAVDLNTSNFDLVPNVDALEDGGLSVKDYEGDGTGGYYIINEPGEGHAGQPIKLPPINASLVDQDNSETLSLTLGNIPEGSTLSDGNQEVIVENGSVSIKDWDLSNLSISVSEPHEGEINLQVTATSTESGNGDTASVTEEIPISVLPISNGLSVSASLSYSGDNHSANELIDYAEQHDGGSSDQYDQIVSVGDSSSGAVDVNTGNGNDLIVGGNGDGSYALRGNDGDDVFVSRNASAASTAYYGGSGDDTVYLQGNREDYQVETFNGFNDAVRLVYQDDHTQNANHDLYSIDTVYFADGKYVVDDGELTKVADIVQLDVDVTLNDSDGSEQITSVIISGLPEGGSVPDGEQLDSGDWQVPIDALQPNPGSDAGFSVTLELPEGSAPDLSVTVGATEVDENGNPVDLPEYTTAQPGTTVLPPSDPNGDNTIEGGSGDDVILSDIGGVEDNSTAPTNYNIALIVDTSGSMGDRLEDWSHQSKLDVLKASLKSMLANIADHPGEINLSLVDFNRYADIKIDVDDFTGLSEHQFEQRIDNVIDQLHAGGGTNYEAAFNKASDWFNSHSNANSENLSFFLTDGKPTFSTSSGMQTGWEMDRAELVDSIQAYQQLAQQSTVRAIGIGDGINADVLKYFDNTDISGTDTVYDEYYHSHTVNVGEVEVVYTANDLSAALDEGAKEINMLPVGDDEVIGNAGDDILFGDVINTDNLPWGENGLTRPESLPDGSGVEALTTFLEMKNGAAPSDIELYQYIKDNHALFNVDGDTRGGDDTLEGGEGNDILYGQGGDDTLIGGRGEDTLIGGTGSDKFQWSLEDMPSSADGDESETDVIIDFDNQGDSQDTLAFVDDLTQLIKDGQVSISWQTTDSGEAEGTLTIGIDADGDSQMDQHIDIESLSVVTNGGQQEVVINTLIGGQEGELRLTQGDDHAELSVGDSQDLEIKVDTADW</sequence>
<dbReference type="PROSITE" id="PS50234">
    <property type="entry name" value="VWFA"/>
    <property type="match status" value="1"/>
</dbReference>
<evidence type="ECO:0000256" key="2">
    <source>
        <dbReference type="SAM" id="MobiDB-lite"/>
    </source>
</evidence>
<dbReference type="Pfam" id="PF17963">
    <property type="entry name" value="Big_9"/>
    <property type="match status" value="1"/>
</dbReference>
<dbReference type="Gene3D" id="2.60.40.10">
    <property type="entry name" value="Immunoglobulins"/>
    <property type="match status" value="3"/>
</dbReference>
<accession>A0ABX3K6I3</accession>
<dbReference type="NCBIfam" id="NF012196">
    <property type="entry name" value="Ig_like_ice"/>
    <property type="match status" value="1"/>
</dbReference>
<dbReference type="SMART" id="SM00327">
    <property type="entry name" value="VWA"/>
    <property type="match status" value="1"/>
</dbReference>
<dbReference type="EMBL" id="MUFB01000024">
    <property type="protein sequence ID" value="OOE83082.1"/>
    <property type="molecule type" value="Genomic_DNA"/>
</dbReference>
<dbReference type="InterPro" id="IPR002035">
    <property type="entry name" value="VWF_A"/>
</dbReference>
<comment type="caution">
    <text evidence="4">The sequence shown here is derived from an EMBL/GenBank/DDBJ whole genome shotgun (WGS) entry which is preliminary data.</text>
</comment>
<keyword evidence="5" id="KW-1185">Reference proteome</keyword>
<feature type="compositionally biased region" description="Polar residues" evidence="2">
    <location>
        <begin position="566"/>
        <end position="583"/>
    </location>
</feature>
<feature type="domain" description="VWFA" evidence="3">
    <location>
        <begin position="1316"/>
        <end position="1537"/>
    </location>
</feature>
<feature type="compositionally biased region" description="Low complexity" evidence="2">
    <location>
        <begin position="162"/>
        <end position="177"/>
    </location>
</feature>
<dbReference type="InterPro" id="IPR049826">
    <property type="entry name" value="Ig-like_ice"/>
</dbReference>
<name>A0ABX3K6I3_9GAMM</name>
<dbReference type="RefSeq" id="WP_077668446.1">
    <property type="nucleotide sequence ID" value="NZ_MUFB01000024.1"/>
</dbReference>
<evidence type="ECO:0000259" key="3">
    <source>
        <dbReference type="PROSITE" id="PS50234"/>
    </source>
</evidence>
<dbReference type="Pfam" id="PF13519">
    <property type="entry name" value="VWA_2"/>
    <property type="match status" value="1"/>
</dbReference>
<feature type="region of interest" description="Disordered" evidence="2">
    <location>
        <begin position="155"/>
        <end position="177"/>
    </location>
</feature>
<dbReference type="PRINTS" id="PR00313">
    <property type="entry name" value="CABNDNGRPT"/>
</dbReference>
<dbReference type="InterPro" id="IPR018511">
    <property type="entry name" value="Hemolysin-typ_Ca-bd_CS"/>
</dbReference>
<evidence type="ECO:0000313" key="5">
    <source>
        <dbReference type="Proteomes" id="UP000189410"/>
    </source>
</evidence>
<evidence type="ECO:0000313" key="4">
    <source>
        <dbReference type="EMBL" id="OOE83082.1"/>
    </source>
</evidence>
<keyword evidence="1" id="KW-0106">Calcium</keyword>
<feature type="region of interest" description="Disordered" evidence="2">
    <location>
        <begin position="565"/>
        <end position="592"/>
    </location>
</feature>
<feature type="region of interest" description="Disordered" evidence="2">
    <location>
        <begin position="738"/>
        <end position="761"/>
    </location>
</feature>
<dbReference type="PROSITE" id="PS00330">
    <property type="entry name" value="HEMOLYSIN_CALCIUM"/>
    <property type="match status" value="2"/>
</dbReference>
<dbReference type="PROSITE" id="PS00018">
    <property type="entry name" value="EF_HAND_1"/>
    <property type="match status" value="2"/>
</dbReference>
<dbReference type="NCBIfam" id="NF033510">
    <property type="entry name" value="Ca_tandemer"/>
    <property type="match status" value="2"/>
</dbReference>
<evidence type="ECO:0000256" key="1">
    <source>
        <dbReference type="ARBA" id="ARBA00022837"/>
    </source>
</evidence>
<dbReference type="SUPFAM" id="SSF51120">
    <property type="entry name" value="beta-Roll"/>
    <property type="match status" value="1"/>
</dbReference>
<dbReference type="Gene3D" id="2.150.10.10">
    <property type="entry name" value="Serralysin-like metalloprotease, C-terminal"/>
    <property type="match status" value="1"/>
</dbReference>
<dbReference type="InterPro" id="IPR013783">
    <property type="entry name" value="Ig-like_fold"/>
</dbReference>
<organism evidence="4 5">
    <name type="scientific">Salinivibrio siamensis</name>
    <dbReference type="NCBI Taxonomy" id="414286"/>
    <lineage>
        <taxon>Bacteria</taxon>
        <taxon>Pseudomonadati</taxon>
        <taxon>Pseudomonadota</taxon>
        <taxon>Gammaproteobacteria</taxon>
        <taxon>Vibrionales</taxon>
        <taxon>Vibrionaceae</taxon>
        <taxon>Salinivibrio</taxon>
    </lineage>
</organism>
<dbReference type="InterPro" id="IPR011049">
    <property type="entry name" value="Serralysin-like_metalloprot_C"/>
</dbReference>
<dbReference type="Gene3D" id="3.40.50.410">
    <property type="entry name" value="von Willebrand factor, type A domain"/>
    <property type="match status" value="1"/>
</dbReference>
<dbReference type="InterPro" id="IPR001343">
    <property type="entry name" value="Hemolysn_Ca-bd"/>
</dbReference>
<dbReference type="InterPro" id="IPR036465">
    <property type="entry name" value="vWFA_dom_sf"/>
</dbReference>
<reference evidence="4 5" key="1">
    <citation type="journal article" date="2017" name="Genome Announc.">
        <title>Draft Genome Sequences of Salinivibrio proteolyticus, Salinivibrio sharmensis, Salinivibrio siamensis, Salinivibrio costicola subsp. alcaliphilus, Salinivibrio costicola subsp. vallismortis, and 29 New Isolates Belonging to the Genus Salinivibrio.</title>
        <authorList>
            <person name="Lopez-Hermoso C."/>
            <person name="de la Haba R.R."/>
            <person name="Sanchez-Porro C."/>
            <person name="Bayliss S.C."/>
            <person name="Feil E.J."/>
            <person name="Ventosa A."/>
        </authorList>
    </citation>
    <scope>NUCLEOTIDE SEQUENCE [LARGE SCALE GENOMIC DNA]</scope>
    <source>
        <strain evidence="4 5">JCM 14472</strain>
    </source>
</reference>
<dbReference type="InterPro" id="IPR018247">
    <property type="entry name" value="EF_Hand_1_Ca_BS"/>
</dbReference>
<feature type="compositionally biased region" description="Polar residues" evidence="2">
    <location>
        <begin position="748"/>
        <end position="761"/>
    </location>
</feature>
<proteinExistence type="predicted"/>
<dbReference type="SUPFAM" id="SSF53300">
    <property type="entry name" value="vWA-like"/>
    <property type="match status" value="1"/>
</dbReference>
<protein>
    <recommendedName>
        <fullName evidence="3">VWFA domain-containing protein</fullName>
    </recommendedName>
</protein>
<dbReference type="CDD" id="cd00198">
    <property type="entry name" value="vWFA"/>
    <property type="match status" value="1"/>
</dbReference>
<dbReference type="Pfam" id="PF00353">
    <property type="entry name" value="HemolysinCabind"/>
    <property type="match status" value="3"/>
</dbReference>
<dbReference type="Gene3D" id="2.60.40.1200">
    <property type="match status" value="1"/>
</dbReference>
<dbReference type="Proteomes" id="UP000189410">
    <property type="component" value="Unassembled WGS sequence"/>
</dbReference>